<accession>A0A433DGD0</accession>
<sequence>MFGHVLELDPISSHGETLLQIVERNILHRHTIAMIGRSGAGKTATVVDLAKKHFVLYVVCSTSDPNFKNMIDEIDMDSPRQVEHWIELKFTARRIFLLLLFNMDPHITPE</sequence>
<dbReference type="OrthoDB" id="2423606at2759"/>
<dbReference type="Proteomes" id="UP000268093">
    <property type="component" value="Unassembled WGS sequence"/>
</dbReference>
<comment type="caution">
    <text evidence="1">The sequence shown here is derived from an EMBL/GenBank/DDBJ whole genome shotgun (WGS) entry which is preliminary data.</text>
</comment>
<evidence type="ECO:0000313" key="2">
    <source>
        <dbReference type="Proteomes" id="UP000268093"/>
    </source>
</evidence>
<protein>
    <submittedName>
        <fullName evidence="1">Uncharacterized protein</fullName>
    </submittedName>
</protein>
<evidence type="ECO:0000313" key="1">
    <source>
        <dbReference type="EMBL" id="RUP49869.1"/>
    </source>
</evidence>
<keyword evidence="2" id="KW-1185">Reference proteome</keyword>
<dbReference type="EMBL" id="RBNI01001893">
    <property type="protein sequence ID" value="RUP49869.1"/>
    <property type="molecule type" value="Genomic_DNA"/>
</dbReference>
<dbReference type="InterPro" id="IPR027417">
    <property type="entry name" value="P-loop_NTPase"/>
</dbReference>
<proteinExistence type="predicted"/>
<name>A0A433DGD0_9FUNG</name>
<gene>
    <name evidence="1" type="ORF">BC936DRAFT_141161</name>
</gene>
<dbReference type="SUPFAM" id="SSF52540">
    <property type="entry name" value="P-loop containing nucleoside triphosphate hydrolases"/>
    <property type="match status" value="1"/>
</dbReference>
<reference evidence="1 2" key="1">
    <citation type="journal article" date="2018" name="New Phytol.">
        <title>Phylogenomics of Endogonaceae and evolution of mycorrhizas within Mucoromycota.</title>
        <authorList>
            <person name="Chang Y."/>
            <person name="Desiro A."/>
            <person name="Na H."/>
            <person name="Sandor L."/>
            <person name="Lipzen A."/>
            <person name="Clum A."/>
            <person name="Barry K."/>
            <person name="Grigoriev I.V."/>
            <person name="Martin F.M."/>
            <person name="Stajich J.E."/>
            <person name="Smith M.E."/>
            <person name="Bonito G."/>
            <person name="Spatafora J.W."/>
        </authorList>
    </citation>
    <scope>NUCLEOTIDE SEQUENCE [LARGE SCALE GENOMIC DNA]</scope>
    <source>
        <strain evidence="1 2">GMNB39</strain>
    </source>
</reference>
<organism evidence="1 2">
    <name type="scientific">Jimgerdemannia flammicorona</name>
    <dbReference type="NCBI Taxonomy" id="994334"/>
    <lineage>
        <taxon>Eukaryota</taxon>
        <taxon>Fungi</taxon>
        <taxon>Fungi incertae sedis</taxon>
        <taxon>Mucoromycota</taxon>
        <taxon>Mucoromycotina</taxon>
        <taxon>Endogonomycetes</taxon>
        <taxon>Endogonales</taxon>
        <taxon>Endogonaceae</taxon>
        <taxon>Jimgerdemannia</taxon>
    </lineage>
</organism>
<dbReference type="AlphaFoldDB" id="A0A433DGD0"/>